<evidence type="ECO:0000313" key="2">
    <source>
        <dbReference type="EMBL" id="KHN36335.1"/>
    </source>
</evidence>
<dbReference type="InterPro" id="IPR026960">
    <property type="entry name" value="RVT-Znf"/>
</dbReference>
<feature type="non-terminal residue" evidence="2">
    <location>
        <position position="237"/>
    </location>
</feature>
<sequence length="237" mass="29126">FWEDKWSQHQQTLAERYPRLYQISSQQNQTINKLGHHKDSGWEWQFTWRRSMFDNEIEAAINFLRDIEDMIIQQHGSDEWVWLGDQSGNYSTCSAYKLIWEATATGQQEEWCMELWKIKIPSKIPVFAWRLLKDRLPTKRNLHWRQLQIQDIKIQPIWWESISWLNIKSAFPLRPVQHFLQHISIQIKGVRGKRWRYWWLAVTWAIWKFRNRMLFSNAEFDINRLFDEAIFLTWTWL</sequence>
<feature type="non-terminal residue" evidence="2">
    <location>
        <position position="1"/>
    </location>
</feature>
<dbReference type="Proteomes" id="UP000053555">
    <property type="component" value="Unassembled WGS sequence"/>
</dbReference>
<proteinExistence type="predicted"/>
<dbReference type="EMBL" id="KN647840">
    <property type="protein sequence ID" value="KHN36335.1"/>
    <property type="molecule type" value="Genomic_DNA"/>
</dbReference>
<protein>
    <recommendedName>
        <fullName evidence="1">Reverse transcriptase zinc-binding domain-containing protein</fullName>
    </recommendedName>
</protein>
<evidence type="ECO:0000259" key="1">
    <source>
        <dbReference type="Pfam" id="PF13966"/>
    </source>
</evidence>
<accession>A0A0B2RTF1</accession>
<name>A0A0B2RTF1_GLYSO</name>
<dbReference type="PANTHER" id="PTHR36617:SF11">
    <property type="entry name" value="PROTEIN, PUTATIVE-RELATED"/>
    <property type="match status" value="1"/>
</dbReference>
<feature type="domain" description="Reverse transcriptase zinc-binding" evidence="1">
    <location>
        <begin position="90"/>
        <end position="150"/>
    </location>
</feature>
<dbReference type="Pfam" id="PF13966">
    <property type="entry name" value="zf-RVT"/>
    <property type="match status" value="1"/>
</dbReference>
<dbReference type="AlphaFoldDB" id="A0A0B2RTF1"/>
<dbReference type="PANTHER" id="PTHR36617">
    <property type="entry name" value="PROTEIN, PUTATIVE-RELATED"/>
    <property type="match status" value="1"/>
</dbReference>
<gene>
    <name evidence="2" type="ORF">glysoja_046015</name>
</gene>
<organism evidence="2">
    <name type="scientific">Glycine soja</name>
    <name type="common">Wild soybean</name>
    <dbReference type="NCBI Taxonomy" id="3848"/>
    <lineage>
        <taxon>Eukaryota</taxon>
        <taxon>Viridiplantae</taxon>
        <taxon>Streptophyta</taxon>
        <taxon>Embryophyta</taxon>
        <taxon>Tracheophyta</taxon>
        <taxon>Spermatophyta</taxon>
        <taxon>Magnoliopsida</taxon>
        <taxon>eudicotyledons</taxon>
        <taxon>Gunneridae</taxon>
        <taxon>Pentapetalae</taxon>
        <taxon>rosids</taxon>
        <taxon>fabids</taxon>
        <taxon>Fabales</taxon>
        <taxon>Fabaceae</taxon>
        <taxon>Papilionoideae</taxon>
        <taxon>50 kb inversion clade</taxon>
        <taxon>NPAAA clade</taxon>
        <taxon>indigoferoid/millettioid clade</taxon>
        <taxon>Phaseoleae</taxon>
        <taxon>Glycine</taxon>
        <taxon>Glycine subgen. Soja</taxon>
    </lineage>
</organism>
<reference evidence="2" key="1">
    <citation type="submission" date="2014-07" db="EMBL/GenBank/DDBJ databases">
        <title>Identification of a novel salt tolerance gene in wild soybean by whole-genome sequencing.</title>
        <authorList>
            <person name="Lam H.-M."/>
            <person name="Qi X."/>
            <person name="Li M.-W."/>
            <person name="Liu X."/>
            <person name="Xie M."/>
            <person name="Ni M."/>
            <person name="Xu X."/>
        </authorList>
    </citation>
    <scope>NUCLEOTIDE SEQUENCE [LARGE SCALE GENOMIC DNA]</scope>
    <source>
        <tissue evidence="2">Root</tissue>
    </source>
</reference>